<sequence>MRARATRFTLVFNNILQTLSKSNPKSPLIKKVTVLHSLLSIEHSFSSVSDQIKEPQIDLSSIDCSGIAKSIILRCPQVFDKKAGYCKARRFEEARKIVCQMVNSGFIELSSLEDPLSKAFVVLGFDPYAVRLRRDNYVGFSMAEFFDDLGNGLYLDTDVDEYDKKVAEVLDDSTRPDFNSLIMNECSSGNFKNAVGFVDEMIQWGQQLPISVFSTFLKGLVNYDDLIKKFCFYGRLNKAADLLNIMLKQGNLPDSTSYDSVIQGLCTCNKLSRAMDFHNEMLDWDLMPSINTWNMLVCKIARDGRTAEAERFLISMVQLGQTPTRGMYTSVIDRYRSENNLKKASELMQMMQRSGYQPDFDTHWSLISNLSDSKDDSNSSQGFLSRLLSGSGFTWKNHSKTGQQ</sequence>
<dbReference type="Pfam" id="PF13041">
    <property type="entry name" value="PPR_2"/>
    <property type="match status" value="1"/>
</dbReference>
<dbReference type="EMBL" id="AWWV01010423">
    <property type="protein sequence ID" value="OMO79324.1"/>
    <property type="molecule type" value="Genomic_DNA"/>
</dbReference>
<dbReference type="NCBIfam" id="TIGR00756">
    <property type="entry name" value="PPR"/>
    <property type="match status" value="3"/>
</dbReference>
<evidence type="ECO:0000313" key="4">
    <source>
        <dbReference type="EMBL" id="OMO79324.1"/>
    </source>
</evidence>
<dbReference type="PANTHER" id="PTHR47939">
    <property type="entry name" value="MEMBRANE-ASSOCIATED SALT-INDUCIBLE PROTEIN-LIKE"/>
    <property type="match status" value="1"/>
</dbReference>
<dbReference type="Proteomes" id="UP000188268">
    <property type="component" value="Unassembled WGS sequence"/>
</dbReference>
<dbReference type="InterPro" id="IPR002885">
    <property type="entry name" value="PPR_rpt"/>
</dbReference>
<reference evidence="4 5" key="1">
    <citation type="submission" date="2013-09" db="EMBL/GenBank/DDBJ databases">
        <title>Corchorus capsularis genome sequencing.</title>
        <authorList>
            <person name="Alam M."/>
            <person name="Haque M.S."/>
            <person name="Islam M.S."/>
            <person name="Emdad E.M."/>
            <person name="Islam M.M."/>
            <person name="Ahmed B."/>
            <person name="Halim A."/>
            <person name="Hossen Q.M.M."/>
            <person name="Hossain M.Z."/>
            <person name="Ahmed R."/>
            <person name="Khan M.M."/>
            <person name="Islam R."/>
            <person name="Rashid M.M."/>
            <person name="Khan S.A."/>
            <person name="Rahman M.S."/>
            <person name="Alam M."/>
        </authorList>
    </citation>
    <scope>NUCLEOTIDE SEQUENCE [LARGE SCALE GENOMIC DNA]</scope>
    <source>
        <strain evidence="5">cv. CVL-1</strain>
        <tissue evidence="4">Whole seedling</tissue>
    </source>
</reference>
<dbReference type="Pfam" id="PF01535">
    <property type="entry name" value="PPR"/>
    <property type="match status" value="4"/>
</dbReference>
<keyword evidence="5" id="KW-1185">Reference proteome</keyword>
<comment type="caution">
    <text evidence="4">The sequence shown here is derived from an EMBL/GenBank/DDBJ whole genome shotgun (WGS) entry which is preliminary data.</text>
</comment>
<dbReference type="InterPro" id="IPR011990">
    <property type="entry name" value="TPR-like_helical_dom_sf"/>
</dbReference>
<feature type="repeat" description="PPR" evidence="3">
    <location>
        <begin position="289"/>
        <end position="323"/>
    </location>
</feature>
<protein>
    <recommendedName>
        <fullName evidence="6">Pentacotripeptide-repeat region of PRORP domain-containing protein</fullName>
    </recommendedName>
</protein>
<organism evidence="4 5">
    <name type="scientific">Corchorus capsularis</name>
    <name type="common">Jute</name>
    <dbReference type="NCBI Taxonomy" id="210143"/>
    <lineage>
        <taxon>Eukaryota</taxon>
        <taxon>Viridiplantae</taxon>
        <taxon>Streptophyta</taxon>
        <taxon>Embryophyta</taxon>
        <taxon>Tracheophyta</taxon>
        <taxon>Spermatophyta</taxon>
        <taxon>Magnoliopsida</taxon>
        <taxon>eudicotyledons</taxon>
        <taxon>Gunneridae</taxon>
        <taxon>Pentapetalae</taxon>
        <taxon>rosids</taxon>
        <taxon>malvids</taxon>
        <taxon>Malvales</taxon>
        <taxon>Malvaceae</taxon>
        <taxon>Grewioideae</taxon>
        <taxon>Apeibeae</taxon>
        <taxon>Corchorus</taxon>
    </lineage>
</organism>
<feature type="repeat" description="PPR" evidence="3">
    <location>
        <begin position="324"/>
        <end position="358"/>
    </location>
</feature>
<proteinExistence type="inferred from homology"/>
<evidence type="ECO:0008006" key="6">
    <source>
        <dbReference type="Google" id="ProtNLM"/>
    </source>
</evidence>
<dbReference type="STRING" id="210143.A0A1R3I9U2"/>
<dbReference type="AlphaFoldDB" id="A0A1R3I9U2"/>
<evidence type="ECO:0000256" key="1">
    <source>
        <dbReference type="ARBA" id="ARBA00007626"/>
    </source>
</evidence>
<dbReference type="OrthoDB" id="1000045at2759"/>
<name>A0A1R3I9U2_COCAP</name>
<dbReference type="Gramene" id="OMO79324">
    <property type="protein sequence ID" value="OMO79324"/>
    <property type="gene ID" value="CCACVL1_13750"/>
</dbReference>
<keyword evidence="2" id="KW-0677">Repeat</keyword>
<dbReference type="OMA" id="MPSINTW"/>
<comment type="similarity">
    <text evidence="1">Belongs to the PPR family. P subfamily.</text>
</comment>
<evidence type="ECO:0000313" key="5">
    <source>
        <dbReference type="Proteomes" id="UP000188268"/>
    </source>
</evidence>
<dbReference type="InterPro" id="IPR050667">
    <property type="entry name" value="PPR-containing_protein"/>
</dbReference>
<gene>
    <name evidence="4" type="ORF">CCACVL1_13750</name>
</gene>
<accession>A0A1R3I9U2</accession>
<evidence type="ECO:0000256" key="3">
    <source>
        <dbReference type="PROSITE-ProRule" id="PRU00708"/>
    </source>
</evidence>
<evidence type="ECO:0000256" key="2">
    <source>
        <dbReference type="ARBA" id="ARBA00022737"/>
    </source>
</evidence>
<dbReference type="Gene3D" id="1.25.40.10">
    <property type="entry name" value="Tetratricopeptide repeat domain"/>
    <property type="match status" value="3"/>
</dbReference>
<dbReference type="PROSITE" id="PS51375">
    <property type="entry name" value="PPR"/>
    <property type="match status" value="3"/>
</dbReference>
<dbReference type="PANTHER" id="PTHR47939:SF6">
    <property type="entry name" value="OS03G0168400 PROTEIN"/>
    <property type="match status" value="1"/>
</dbReference>
<feature type="repeat" description="PPR" evidence="3">
    <location>
        <begin position="254"/>
        <end position="288"/>
    </location>
</feature>